<organism evidence="1 2">
    <name type="scientific">Popillia japonica</name>
    <name type="common">Japanese beetle</name>
    <dbReference type="NCBI Taxonomy" id="7064"/>
    <lineage>
        <taxon>Eukaryota</taxon>
        <taxon>Metazoa</taxon>
        <taxon>Ecdysozoa</taxon>
        <taxon>Arthropoda</taxon>
        <taxon>Hexapoda</taxon>
        <taxon>Insecta</taxon>
        <taxon>Pterygota</taxon>
        <taxon>Neoptera</taxon>
        <taxon>Endopterygota</taxon>
        <taxon>Coleoptera</taxon>
        <taxon>Polyphaga</taxon>
        <taxon>Scarabaeiformia</taxon>
        <taxon>Scarabaeidae</taxon>
        <taxon>Rutelinae</taxon>
        <taxon>Popillia</taxon>
    </lineage>
</organism>
<dbReference type="PANTHER" id="PTHR10773:SF19">
    <property type="match status" value="1"/>
</dbReference>
<dbReference type="Proteomes" id="UP001458880">
    <property type="component" value="Unassembled WGS sequence"/>
</dbReference>
<evidence type="ECO:0000313" key="2">
    <source>
        <dbReference type="Proteomes" id="UP001458880"/>
    </source>
</evidence>
<dbReference type="PANTHER" id="PTHR10773">
    <property type="entry name" value="DNA-DIRECTED RNA POLYMERASES I, II, AND III SUBUNIT RPABC2"/>
    <property type="match status" value="1"/>
</dbReference>
<name>A0AAW1NCE8_POPJA</name>
<proteinExistence type="predicted"/>
<dbReference type="AlphaFoldDB" id="A0AAW1NCE8"/>
<sequence length="215" mass="25313">MEARLRDNSFIYKVRVVDKASTQFKEIVCQIAFISLHGITNRRIITLKGYLQRQGGSCRDKRETHQNRPHKLNQERLESIHNHIKSFKGRKSHYSLKDSRRIYLPETLNVKNMYRMYAEQNRLTKPVSYETYRNILFRDFNIGFDYPRSDTCSSCDATKIRVASLESQLTVVQAGTPEEGGLKEQLRKVETDDKLHKLRASASYKRKRIEKKNKK</sequence>
<reference evidence="1 2" key="1">
    <citation type="journal article" date="2024" name="BMC Genomics">
        <title>De novo assembly and annotation of Popillia japonica's genome with initial clues to its potential as an invasive pest.</title>
        <authorList>
            <person name="Cucini C."/>
            <person name="Boschi S."/>
            <person name="Funari R."/>
            <person name="Cardaioli E."/>
            <person name="Iannotti N."/>
            <person name="Marturano G."/>
            <person name="Paoli F."/>
            <person name="Bruttini M."/>
            <person name="Carapelli A."/>
            <person name="Frati F."/>
            <person name="Nardi F."/>
        </authorList>
    </citation>
    <scope>NUCLEOTIDE SEQUENCE [LARGE SCALE GENOMIC DNA]</scope>
    <source>
        <strain evidence="1">DMR45628</strain>
    </source>
</reference>
<protein>
    <submittedName>
        <fullName evidence="1">Uncharacterized protein</fullName>
    </submittedName>
</protein>
<evidence type="ECO:0000313" key="1">
    <source>
        <dbReference type="EMBL" id="KAK9754650.1"/>
    </source>
</evidence>
<gene>
    <name evidence="1" type="ORF">QE152_g1169</name>
</gene>
<keyword evidence="2" id="KW-1185">Reference proteome</keyword>
<accession>A0AAW1NCE8</accession>
<dbReference type="EMBL" id="JASPKY010000006">
    <property type="protein sequence ID" value="KAK9754650.1"/>
    <property type="molecule type" value="Genomic_DNA"/>
</dbReference>
<comment type="caution">
    <text evidence="1">The sequence shown here is derived from an EMBL/GenBank/DDBJ whole genome shotgun (WGS) entry which is preliminary data.</text>
</comment>